<dbReference type="EMBL" id="JAVDYC010000001">
    <property type="protein sequence ID" value="MDR7319835.1"/>
    <property type="molecule type" value="Genomic_DNA"/>
</dbReference>
<evidence type="ECO:0000259" key="1">
    <source>
        <dbReference type="PROSITE" id="PS50801"/>
    </source>
</evidence>
<keyword evidence="3" id="KW-1185">Reference proteome</keyword>
<accession>A0AAE3ZJJ9</accession>
<organism evidence="2 3">
    <name type="scientific">Catenuloplanes niger</name>
    <dbReference type="NCBI Taxonomy" id="587534"/>
    <lineage>
        <taxon>Bacteria</taxon>
        <taxon>Bacillati</taxon>
        <taxon>Actinomycetota</taxon>
        <taxon>Actinomycetes</taxon>
        <taxon>Micromonosporales</taxon>
        <taxon>Micromonosporaceae</taxon>
        <taxon>Catenuloplanes</taxon>
    </lineage>
</organism>
<dbReference type="PROSITE" id="PS50801">
    <property type="entry name" value="STAS"/>
    <property type="match status" value="1"/>
</dbReference>
<feature type="domain" description="STAS" evidence="1">
    <location>
        <begin position="84"/>
        <end position="192"/>
    </location>
</feature>
<dbReference type="InterPro" id="IPR036513">
    <property type="entry name" value="STAS_dom_sf"/>
</dbReference>
<dbReference type="CDD" id="cd07043">
    <property type="entry name" value="STAS_anti-anti-sigma_factors"/>
    <property type="match status" value="1"/>
</dbReference>
<dbReference type="PANTHER" id="PTHR33495:SF2">
    <property type="entry name" value="ANTI-SIGMA FACTOR ANTAGONIST TM_1081-RELATED"/>
    <property type="match status" value="1"/>
</dbReference>
<dbReference type="RefSeq" id="WP_310407713.1">
    <property type="nucleotide sequence ID" value="NZ_JAVDYC010000001.1"/>
</dbReference>
<dbReference type="GO" id="GO:0043856">
    <property type="term" value="F:anti-sigma factor antagonist activity"/>
    <property type="evidence" value="ECO:0007669"/>
    <property type="project" value="TreeGrafter"/>
</dbReference>
<evidence type="ECO:0000313" key="2">
    <source>
        <dbReference type="EMBL" id="MDR7319835.1"/>
    </source>
</evidence>
<dbReference type="SUPFAM" id="SSF52091">
    <property type="entry name" value="SpoIIaa-like"/>
    <property type="match status" value="1"/>
</dbReference>
<dbReference type="InterPro" id="IPR002645">
    <property type="entry name" value="STAS_dom"/>
</dbReference>
<gene>
    <name evidence="2" type="ORF">J2S44_000085</name>
</gene>
<reference evidence="2 3" key="1">
    <citation type="submission" date="2023-07" db="EMBL/GenBank/DDBJ databases">
        <title>Sequencing the genomes of 1000 actinobacteria strains.</title>
        <authorList>
            <person name="Klenk H.-P."/>
        </authorList>
    </citation>
    <scope>NUCLEOTIDE SEQUENCE [LARGE SCALE GENOMIC DNA]</scope>
    <source>
        <strain evidence="2 3">DSM 44711</strain>
    </source>
</reference>
<dbReference type="PANTHER" id="PTHR33495">
    <property type="entry name" value="ANTI-SIGMA FACTOR ANTAGONIST TM_1081-RELATED-RELATED"/>
    <property type="match status" value="1"/>
</dbReference>
<protein>
    <submittedName>
        <fullName evidence="2">Anti-anti-sigma factor</fullName>
    </submittedName>
</protein>
<name>A0AAE3ZJJ9_9ACTN</name>
<proteinExistence type="predicted"/>
<dbReference type="Pfam" id="PF01740">
    <property type="entry name" value="STAS"/>
    <property type="match status" value="1"/>
</dbReference>
<comment type="caution">
    <text evidence="2">The sequence shown here is derived from an EMBL/GenBank/DDBJ whole genome shotgun (WGS) entry which is preliminary data.</text>
</comment>
<dbReference type="Gene3D" id="3.30.750.24">
    <property type="entry name" value="STAS domain"/>
    <property type="match status" value="1"/>
</dbReference>
<evidence type="ECO:0000313" key="3">
    <source>
        <dbReference type="Proteomes" id="UP001183629"/>
    </source>
</evidence>
<dbReference type="AlphaFoldDB" id="A0AAE3ZJJ9"/>
<dbReference type="Proteomes" id="UP001183629">
    <property type="component" value="Unassembled WGS sequence"/>
</dbReference>
<sequence>MTAVPGQVANMIDLICDRCGDVLSCRADHLRDLEVVWPLLTDQGWAGSPFATGQHACPGCAVGQLREPSTAAAATWPVRKHIPRDVALRQDPHAAIVEVTGDIDRLLVSTIQAALGRAAALHRNIALDLSAVELVDPIGLSVLVRGHMRARKRGGHLCLAAPSRFVLTVLHTMRLDDALPVFDDLRSALTWLAAHPPAPRQRSS</sequence>